<dbReference type="GO" id="GO:0004725">
    <property type="term" value="F:protein tyrosine phosphatase activity"/>
    <property type="evidence" value="ECO:0007669"/>
    <property type="project" value="UniProtKB-EC"/>
</dbReference>
<proteinExistence type="inferred from homology"/>
<dbReference type="InterPro" id="IPR026893">
    <property type="entry name" value="Tyr/Ser_Pase_IphP-type"/>
</dbReference>
<dbReference type="EC" id="3.1.3.48" evidence="3"/>
<gene>
    <name evidence="3" type="ORF">LBUCD034_0109</name>
</gene>
<feature type="chain" id="PRO_5039001170" evidence="2">
    <location>
        <begin position="21"/>
        <end position="282"/>
    </location>
</feature>
<reference evidence="3 4" key="1">
    <citation type="journal article" date="2012" name="J. Biotechnol.">
        <title>Insights into the completely annotated genome of Lactobacillus buchneri CD034, a strain isolated from stable grass silage.</title>
        <authorList>
            <person name="Heinl S."/>
            <person name="Wibberg D."/>
            <person name="Eikmeyer F."/>
            <person name="Szczepanowski R."/>
            <person name="Blom J."/>
            <person name="Linke B."/>
            <person name="Goesmann A."/>
            <person name="Grabherr R."/>
            <person name="Schwab H."/>
            <person name="Puhler A."/>
            <person name="Schluter A."/>
        </authorList>
    </citation>
    <scope>NUCLEOTIDE SEQUENCE [LARGE SCALE GENOMIC DNA]</scope>
    <source>
        <strain evidence="3 4">CD034</strain>
    </source>
</reference>
<evidence type="ECO:0000256" key="1">
    <source>
        <dbReference type="ARBA" id="ARBA00009580"/>
    </source>
</evidence>
<dbReference type="STRING" id="1071400.LBUCD034_0109"/>
<dbReference type="PANTHER" id="PTHR31126:SF1">
    <property type="entry name" value="TYROSINE SPECIFIC PROTEIN PHOSPHATASES DOMAIN-CONTAINING PROTEIN"/>
    <property type="match status" value="1"/>
</dbReference>
<dbReference type="PANTHER" id="PTHR31126">
    <property type="entry name" value="TYROSINE-PROTEIN PHOSPHATASE"/>
    <property type="match status" value="1"/>
</dbReference>
<dbReference type="EMBL" id="CP003043">
    <property type="protein sequence ID" value="AFR99221.1"/>
    <property type="molecule type" value="Genomic_DNA"/>
</dbReference>
<comment type="similarity">
    <text evidence="1">Belongs to the protein-tyrosine phosphatase family.</text>
</comment>
<dbReference type="AlphaFoldDB" id="J9W0G0"/>
<evidence type="ECO:0000313" key="3">
    <source>
        <dbReference type="EMBL" id="AFR99221.1"/>
    </source>
</evidence>
<name>J9W0G0_LENBU</name>
<dbReference type="SUPFAM" id="SSF52799">
    <property type="entry name" value="(Phosphotyrosine protein) phosphatases II"/>
    <property type="match status" value="1"/>
</dbReference>
<dbReference type="KEGG" id="lbn:LBUCD034_0109"/>
<sequence>MKKSVLIASLALAVFSATGAAIQSVAPANAQVVATQGVKVHEIDLKGAMNVRDLGGYRTTDGKTIKSGRIIRSASLANLTKADQQKLTRTCNLKYDVDLRTPMEMKAAPDPTMAGVDFIKDPVFKNVNTSSNQTITDKTMEQGYTNFVTTKQARTAYHNLFTTLLNNKGNSAVLYHCSAGKDRAGAGTIFILSALGVKKLTIVDDYLATKGVYEKHYAQLKKSGASQKELQTVKALEDVKPAYINATYSAVKKHYGTMDNFLNKGLRVSNTDIAKLRAMYLK</sequence>
<evidence type="ECO:0000256" key="2">
    <source>
        <dbReference type="SAM" id="SignalP"/>
    </source>
</evidence>
<keyword evidence="4" id="KW-1185">Reference proteome</keyword>
<keyword evidence="2" id="KW-0732">Signal</keyword>
<dbReference type="HOGENOM" id="CLU_057546_0_0_9"/>
<dbReference type="InterPro" id="IPR029021">
    <property type="entry name" value="Prot-tyrosine_phosphatase-like"/>
</dbReference>
<dbReference type="RefSeq" id="WP_014939126.1">
    <property type="nucleotide sequence ID" value="NC_018610.1"/>
</dbReference>
<dbReference type="Pfam" id="PF13350">
    <property type="entry name" value="Y_phosphatase3"/>
    <property type="match status" value="1"/>
</dbReference>
<dbReference type="Gene3D" id="3.90.190.10">
    <property type="entry name" value="Protein tyrosine phosphatase superfamily"/>
    <property type="match status" value="1"/>
</dbReference>
<dbReference type="eggNOG" id="COG2365">
    <property type="taxonomic scope" value="Bacteria"/>
</dbReference>
<dbReference type="Proteomes" id="UP000007332">
    <property type="component" value="Chromosome"/>
</dbReference>
<evidence type="ECO:0000313" key="4">
    <source>
        <dbReference type="Proteomes" id="UP000007332"/>
    </source>
</evidence>
<keyword evidence="3" id="KW-0378">Hydrolase</keyword>
<accession>J9W0G0</accession>
<dbReference type="PATRIC" id="fig|1071400.3.peg.108"/>
<dbReference type="OrthoDB" id="1188001at2"/>
<protein>
    <submittedName>
        <fullName evidence="3">Protein tyrosine/serine phosphatase</fullName>
        <ecNumber evidence="3">3.1.3.48</ecNumber>
    </submittedName>
</protein>
<feature type="signal peptide" evidence="2">
    <location>
        <begin position="1"/>
        <end position="20"/>
    </location>
</feature>
<organism evidence="3 4">
    <name type="scientific">Lentilactobacillus buchneri subsp. silagei CD034</name>
    <dbReference type="NCBI Taxonomy" id="1071400"/>
    <lineage>
        <taxon>Bacteria</taxon>
        <taxon>Bacillati</taxon>
        <taxon>Bacillota</taxon>
        <taxon>Bacilli</taxon>
        <taxon>Lactobacillales</taxon>
        <taxon>Lactobacillaceae</taxon>
        <taxon>Lentilactobacillus</taxon>
        <taxon>Lentilactobacillus buchneri subsp. silagei</taxon>
    </lineage>
</organism>